<gene>
    <name evidence="1" type="ORF">L2E82_10351</name>
</gene>
<evidence type="ECO:0000313" key="2">
    <source>
        <dbReference type="Proteomes" id="UP001055811"/>
    </source>
</evidence>
<evidence type="ECO:0000313" key="1">
    <source>
        <dbReference type="EMBL" id="KAI3780371.1"/>
    </source>
</evidence>
<accession>A0ACB9GBI4</accession>
<proteinExistence type="predicted"/>
<dbReference type="EMBL" id="CM042010">
    <property type="protein sequence ID" value="KAI3780371.1"/>
    <property type="molecule type" value="Genomic_DNA"/>
</dbReference>
<dbReference type="Proteomes" id="UP001055811">
    <property type="component" value="Linkage Group LG02"/>
</dbReference>
<protein>
    <submittedName>
        <fullName evidence="1">Uncharacterized protein</fullName>
    </submittedName>
</protein>
<organism evidence="1 2">
    <name type="scientific">Cichorium intybus</name>
    <name type="common">Chicory</name>
    <dbReference type="NCBI Taxonomy" id="13427"/>
    <lineage>
        <taxon>Eukaryota</taxon>
        <taxon>Viridiplantae</taxon>
        <taxon>Streptophyta</taxon>
        <taxon>Embryophyta</taxon>
        <taxon>Tracheophyta</taxon>
        <taxon>Spermatophyta</taxon>
        <taxon>Magnoliopsida</taxon>
        <taxon>eudicotyledons</taxon>
        <taxon>Gunneridae</taxon>
        <taxon>Pentapetalae</taxon>
        <taxon>asterids</taxon>
        <taxon>campanulids</taxon>
        <taxon>Asterales</taxon>
        <taxon>Asteraceae</taxon>
        <taxon>Cichorioideae</taxon>
        <taxon>Cichorieae</taxon>
        <taxon>Cichoriinae</taxon>
        <taxon>Cichorium</taxon>
    </lineage>
</organism>
<name>A0ACB9GBI4_CICIN</name>
<reference evidence="1 2" key="2">
    <citation type="journal article" date="2022" name="Mol. Ecol. Resour.">
        <title>The genomes of chicory, endive, great burdock and yacon provide insights into Asteraceae paleo-polyploidization history and plant inulin production.</title>
        <authorList>
            <person name="Fan W."/>
            <person name="Wang S."/>
            <person name="Wang H."/>
            <person name="Wang A."/>
            <person name="Jiang F."/>
            <person name="Liu H."/>
            <person name="Zhao H."/>
            <person name="Xu D."/>
            <person name="Zhang Y."/>
        </authorList>
    </citation>
    <scope>NUCLEOTIDE SEQUENCE [LARGE SCALE GENOMIC DNA]</scope>
    <source>
        <strain evidence="2">cv. Punajuju</strain>
        <tissue evidence="1">Leaves</tissue>
    </source>
</reference>
<comment type="caution">
    <text evidence="1">The sequence shown here is derived from an EMBL/GenBank/DDBJ whole genome shotgun (WGS) entry which is preliminary data.</text>
</comment>
<reference evidence="2" key="1">
    <citation type="journal article" date="2022" name="Mol. Ecol. Resour.">
        <title>The genomes of chicory, endive, great burdock and yacon provide insights into Asteraceae palaeo-polyploidization history and plant inulin production.</title>
        <authorList>
            <person name="Fan W."/>
            <person name="Wang S."/>
            <person name="Wang H."/>
            <person name="Wang A."/>
            <person name="Jiang F."/>
            <person name="Liu H."/>
            <person name="Zhao H."/>
            <person name="Xu D."/>
            <person name="Zhang Y."/>
        </authorList>
    </citation>
    <scope>NUCLEOTIDE SEQUENCE [LARGE SCALE GENOMIC DNA]</scope>
    <source>
        <strain evidence="2">cv. Punajuju</strain>
    </source>
</reference>
<keyword evidence="2" id="KW-1185">Reference proteome</keyword>
<sequence>MAEQIGEQVENKKNQKLGSGRDTTDADGGIKKVDSYGGDGDGLGGKKINSDPSAGGSWGGEAFDGLPADKDLQFSDFINNIFVDRADPSIETNTQVPNYFGSESLDDLFSDLNFENLNFDSGETIDNDGKAADRNEVFDFSGQGAATRRIRLQVTGSVGEGSYCGLGTDEYWGNQDFGRDTSRLDYFSVAAFDVYGDDHLTGVASDGGGSGGGTRDRDVVVDTIPEQERGIATAVAGGGIRVRRVPVGISASDGGETVVQRDSGGGRRGCGVVVGPELEQERGSAVAGAFGGGDRTREVTGGIFANNDGGDGEVVVQRLKPEGLTLPVQVVVVVAVMMMVMLMVMVVLVAVMVKTEVRR</sequence>